<accession>A0ABW9KAF2</accession>
<dbReference type="EMBL" id="JBDLBQ010000001">
    <property type="protein sequence ID" value="MFN2101334.1"/>
    <property type="molecule type" value="Genomic_DNA"/>
</dbReference>
<organism evidence="3 4">
    <name type="scientific">Finegoldia dalianensis</name>
    <dbReference type="NCBI Taxonomy" id="3145239"/>
    <lineage>
        <taxon>Bacteria</taxon>
        <taxon>Bacillati</taxon>
        <taxon>Bacillota</taxon>
        <taxon>Tissierellia</taxon>
        <taxon>Tissierellales</taxon>
        <taxon>Peptoniphilaceae</taxon>
        <taxon>Finegoldia</taxon>
    </lineage>
</organism>
<protein>
    <submittedName>
        <fullName evidence="3">Asp23/Gls24 family envelope stress response protein</fullName>
    </submittedName>
</protein>
<dbReference type="Proteomes" id="UP001634413">
    <property type="component" value="Unassembled WGS sequence"/>
</dbReference>
<comment type="similarity">
    <text evidence="1">Belongs to the asp23 family.</text>
</comment>
<evidence type="ECO:0000313" key="4">
    <source>
        <dbReference type="Proteomes" id="UP001634413"/>
    </source>
</evidence>
<keyword evidence="4" id="KW-1185">Reference proteome</keyword>
<reference evidence="3 4" key="1">
    <citation type="journal article" date="2024" name="Anaerobe">
        <title>The identification of Finegoldia dalianensis sp. nov., isolated from the pus of a patient with skin abscess and genomic analysis of the strains belonging to Finegoldia genus.</title>
        <authorList>
            <person name="Li Y."/>
            <person name="Wang Y."/>
            <person name="Xiao D."/>
            <person name="Wang J."/>
            <person name="Jin D."/>
        </authorList>
    </citation>
    <scope>NUCLEOTIDE SEQUENCE [LARGE SCALE GENOMIC DNA]</scope>
    <source>
        <strain evidence="3 4">LY240594</strain>
    </source>
</reference>
<dbReference type="InterPro" id="IPR005531">
    <property type="entry name" value="Asp23"/>
</dbReference>
<evidence type="ECO:0000256" key="2">
    <source>
        <dbReference type="SAM" id="MobiDB-lite"/>
    </source>
</evidence>
<dbReference type="PANTHER" id="PTHR34297:SF3">
    <property type="entry name" value="ALKALINE SHOCK PROTEIN 23"/>
    <property type="match status" value="1"/>
</dbReference>
<dbReference type="RefSeq" id="WP_227905412.1">
    <property type="nucleotide sequence ID" value="NZ_JBDLBQ010000001.1"/>
</dbReference>
<name>A0ABW9KAF2_9FIRM</name>
<proteinExistence type="inferred from homology"/>
<evidence type="ECO:0000256" key="1">
    <source>
        <dbReference type="ARBA" id="ARBA00005721"/>
    </source>
</evidence>
<dbReference type="GeneID" id="60839976"/>
<dbReference type="Pfam" id="PF03780">
    <property type="entry name" value="Asp23"/>
    <property type="match status" value="1"/>
</dbReference>
<dbReference type="PANTHER" id="PTHR34297">
    <property type="entry name" value="HYPOTHETICAL CYTOSOLIC PROTEIN-RELATED"/>
    <property type="match status" value="1"/>
</dbReference>
<gene>
    <name evidence="3" type="ORF">ABDJ34_00270</name>
</gene>
<sequence>MMEEKKYNEVNKVNEEKAEKEKEQKHESKLTFDNSVVQKIAAIAVREIPGVLDMEGGFFSGIQETFGGYNATKGIDAEVGEKEAAIDVSVILEYGVSAVKVFQQLQEVVKQSVKKMTGLDVVEVNCKVVDVMTRKEFNLKNKKEEENKSGLK</sequence>
<comment type="caution">
    <text evidence="3">The sequence shown here is derived from an EMBL/GenBank/DDBJ whole genome shotgun (WGS) entry which is preliminary data.</text>
</comment>
<feature type="region of interest" description="Disordered" evidence="2">
    <location>
        <begin position="1"/>
        <end position="28"/>
    </location>
</feature>
<evidence type="ECO:0000313" key="3">
    <source>
        <dbReference type="EMBL" id="MFN2101334.1"/>
    </source>
</evidence>